<reference evidence="10 11" key="1">
    <citation type="submission" date="2014-04" db="EMBL/GenBank/DDBJ databases">
        <title>Draft genome sequence of Pantoea beijingensis strain LMG 27579, an emerging pathogen to Pleurotus eryngii with potential industrial application.</title>
        <authorList>
            <person name="Xu F."/>
            <person name="Liu Y."/>
            <person name="Wang S."/>
            <person name="Yin Y."/>
            <person name="Ma Y."/>
            <person name="Zhao S."/>
            <person name="Rong C."/>
        </authorList>
    </citation>
    <scope>NUCLEOTIDE SEQUENCE [LARGE SCALE GENOMIC DNA]</scope>
    <source>
        <strain evidence="10 11">LMG 27579</strain>
    </source>
</reference>
<dbReference type="InterPro" id="IPR032694">
    <property type="entry name" value="CopC/D"/>
</dbReference>
<dbReference type="Gene3D" id="2.60.40.1220">
    <property type="match status" value="1"/>
</dbReference>
<keyword evidence="6 7" id="KW-0186">Copper</keyword>
<sequence>MLNQLQKMAGATAILATLFLSQHALAHAHLASAEPADQATISASPTTLTLTFTEEVEPSFSGVKMVNAEGKEIATGKTVVDSTDKKVLHIPLSTPLVADAYQVDWHVLSVDGHKTKGSYRFTLK</sequence>
<accession>A0A443IDX1</accession>
<evidence type="ECO:0000256" key="6">
    <source>
        <dbReference type="ARBA" id="ARBA00023008"/>
    </source>
</evidence>
<evidence type="ECO:0000256" key="1">
    <source>
        <dbReference type="ARBA" id="ARBA00004418"/>
    </source>
</evidence>
<evidence type="ECO:0000259" key="9">
    <source>
        <dbReference type="Pfam" id="PF04234"/>
    </source>
</evidence>
<dbReference type="AlphaFoldDB" id="A0A443IDX1"/>
<dbReference type="GO" id="GO:0042597">
    <property type="term" value="C:periplasmic space"/>
    <property type="evidence" value="ECO:0007669"/>
    <property type="project" value="UniProtKB-SubCell"/>
</dbReference>
<comment type="caution">
    <text evidence="10">The sequence shown here is derived from an EMBL/GenBank/DDBJ whole genome shotgun (WGS) entry which is preliminary data.</text>
</comment>
<dbReference type="GO" id="GO:0006825">
    <property type="term" value="P:copper ion transport"/>
    <property type="evidence" value="ECO:0007669"/>
    <property type="project" value="InterPro"/>
</dbReference>
<feature type="domain" description="CopC" evidence="9">
    <location>
        <begin position="27"/>
        <end position="123"/>
    </location>
</feature>
<dbReference type="SUPFAM" id="SSF81296">
    <property type="entry name" value="E set domains"/>
    <property type="match status" value="1"/>
</dbReference>
<proteinExistence type="inferred from homology"/>
<dbReference type="PANTHER" id="PTHR34820:SF4">
    <property type="entry name" value="INNER MEMBRANE PROTEIN YEBZ"/>
    <property type="match status" value="1"/>
</dbReference>
<dbReference type="Pfam" id="PF04234">
    <property type="entry name" value="CopC"/>
    <property type="match status" value="1"/>
</dbReference>
<comment type="subcellular location">
    <subcellularLocation>
        <location evidence="1 7">Periplasm</location>
    </subcellularLocation>
</comment>
<protein>
    <recommendedName>
        <fullName evidence="7">Copper resistance protein C</fullName>
    </recommendedName>
</protein>
<evidence type="ECO:0000256" key="4">
    <source>
        <dbReference type="ARBA" id="ARBA00022729"/>
    </source>
</evidence>
<keyword evidence="11" id="KW-1185">Reference proteome</keyword>
<evidence type="ECO:0000256" key="3">
    <source>
        <dbReference type="ARBA" id="ARBA00022723"/>
    </source>
</evidence>
<organism evidence="10 11">
    <name type="scientific">[Pantoea] beijingensis</name>
    <dbReference type="NCBI Taxonomy" id="1324864"/>
    <lineage>
        <taxon>Bacteria</taxon>
        <taxon>Pseudomonadati</taxon>
        <taxon>Pseudomonadota</taxon>
        <taxon>Gammaproteobacteria</taxon>
        <taxon>Enterobacterales</taxon>
        <taxon>Erwiniaceae</taxon>
        <taxon>Erwinia</taxon>
    </lineage>
</organism>
<evidence type="ECO:0000256" key="8">
    <source>
        <dbReference type="SAM" id="SignalP"/>
    </source>
</evidence>
<dbReference type="InterPro" id="IPR047685">
    <property type="entry name" value="CopC-like"/>
</dbReference>
<dbReference type="GO" id="GO:0005886">
    <property type="term" value="C:plasma membrane"/>
    <property type="evidence" value="ECO:0007669"/>
    <property type="project" value="TreeGrafter"/>
</dbReference>
<dbReference type="NCBIfam" id="NF033814">
    <property type="entry name" value="copper_CopC"/>
    <property type="match status" value="1"/>
</dbReference>
<gene>
    <name evidence="10" type="ORF">ED28_08160</name>
</gene>
<evidence type="ECO:0000256" key="7">
    <source>
        <dbReference type="RuleBase" id="RU369037"/>
    </source>
</evidence>
<comment type="function">
    <text evidence="7">Involved in copper resistance.</text>
</comment>
<dbReference type="InterPro" id="IPR007348">
    <property type="entry name" value="CopC_dom"/>
</dbReference>
<dbReference type="InterPro" id="IPR014756">
    <property type="entry name" value="Ig_E-set"/>
</dbReference>
<name>A0A443IDX1_9GAMM</name>
<dbReference type="GO" id="GO:0005507">
    <property type="term" value="F:copper ion binding"/>
    <property type="evidence" value="ECO:0007669"/>
    <property type="project" value="UniProtKB-UniRule"/>
</dbReference>
<keyword evidence="3 7" id="KW-0479">Metal-binding</keyword>
<keyword evidence="4 7" id="KW-0732">Signal</keyword>
<dbReference type="Proteomes" id="UP000288794">
    <property type="component" value="Unassembled WGS sequence"/>
</dbReference>
<evidence type="ECO:0000313" key="11">
    <source>
        <dbReference type="Proteomes" id="UP000288794"/>
    </source>
</evidence>
<evidence type="ECO:0000256" key="2">
    <source>
        <dbReference type="ARBA" id="ARBA00010509"/>
    </source>
</evidence>
<dbReference type="GO" id="GO:0046688">
    <property type="term" value="P:response to copper ion"/>
    <property type="evidence" value="ECO:0007669"/>
    <property type="project" value="UniProtKB-UniRule"/>
</dbReference>
<keyword evidence="5 7" id="KW-0574">Periplasm</keyword>
<dbReference type="InterPro" id="IPR014755">
    <property type="entry name" value="Cu-Rt/internalin_Ig-like"/>
</dbReference>
<feature type="chain" id="PRO_5019392364" description="Copper resistance protein C" evidence="8">
    <location>
        <begin position="27"/>
        <end position="124"/>
    </location>
</feature>
<evidence type="ECO:0000313" key="10">
    <source>
        <dbReference type="EMBL" id="RWR02344.1"/>
    </source>
</evidence>
<feature type="signal peptide" evidence="8">
    <location>
        <begin position="1"/>
        <end position="26"/>
    </location>
</feature>
<comment type="similarity">
    <text evidence="2 7">Belongs to the CopC family.</text>
</comment>
<dbReference type="EMBL" id="JMEE01000023">
    <property type="protein sequence ID" value="RWR02344.1"/>
    <property type="molecule type" value="Genomic_DNA"/>
</dbReference>
<evidence type="ECO:0000256" key="5">
    <source>
        <dbReference type="ARBA" id="ARBA00022764"/>
    </source>
</evidence>
<dbReference type="PANTHER" id="PTHR34820">
    <property type="entry name" value="INNER MEMBRANE PROTEIN YEBZ"/>
    <property type="match status" value="1"/>
</dbReference>